<comment type="caution">
    <text evidence="1">The sequence shown here is derived from an EMBL/GenBank/DDBJ whole genome shotgun (WGS) entry which is preliminary data.</text>
</comment>
<dbReference type="Proteomes" id="UP001331761">
    <property type="component" value="Unassembled WGS sequence"/>
</dbReference>
<proteinExistence type="predicted"/>
<evidence type="ECO:0000313" key="1">
    <source>
        <dbReference type="EMBL" id="KAK5971549.1"/>
    </source>
</evidence>
<accession>A0AAN8IEC4</accession>
<reference evidence="1 2" key="1">
    <citation type="submission" date="2019-10" db="EMBL/GenBank/DDBJ databases">
        <title>Assembly and Annotation for the nematode Trichostrongylus colubriformis.</title>
        <authorList>
            <person name="Martin J."/>
        </authorList>
    </citation>
    <scope>NUCLEOTIDE SEQUENCE [LARGE SCALE GENOMIC DNA]</scope>
    <source>
        <strain evidence="1">G859</strain>
        <tissue evidence="1">Whole worm</tissue>
    </source>
</reference>
<keyword evidence="2" id="KW-1185">Reference proteome</keyword>
<evidence type="ECO:0000313" key="2">
    <source>
        <dbReference type="Proteomes" id="UP001331761"/>
    </source>
</evidence>
<sequence length="140" mass="15735">MVYAVNASFKVAGAFFCEDTPAVGVGIALRAGSQYKSHSETSSTGEFYIYWKGGQQKDQEWFLQFSTDCKKVQKTFIIRIPSENMFEENPPPVVYDVGIVDISRIETIGTDIVVEEPKKKTKRVTIKTTQKATSQQIIIE</sequence>
<organism evidence="1 2">
    <name type="scientific">Trichostrongylus colubriformis</name>
    <name type="common">Black scour worm</name>
    <dbReference type="NCBI Taxonomy" id="6319"/>
    <lineage>
        <taxon>Eukaryota</taxon>
        <taxon>Metazoa</taxon>
        <taxon>Ecdysozoa</taxon>
        <taxon>Nematoda</taxon>
        <taxon>Chromadorea</taxon>
        <taxon>Rhabditida</taxon>
        <taxon>Rhabditina</taxon>
        <taxon>Rhabditomorpha</taxon>
        <taxon>Strongyloidea</taxon>
        <taxon>Trichostrongylidae</taxon>
        <taxon>Trichostrongylus</taxon>
    </lineage>
</organism>
<dbReference type="EMBL" id="WIXE01017652">
    <property type="protein sequence ID" value="KAK5971549.1"/>
    <property type="molecule type" value="Genomic_DNA"/>
</dbReference>
<protein>
    <submittedName>
        <fullName evidence="1">Uncharacterized protein</fullName>
    </submittedName>
</protein>
<dbReference type="AlphaFoldDB" id="A0AAN8IEC4"/>
<gene>
    <name evidence="1" type="ORF">GCK32_017889</name>
</gene>
<name>A0AAN8IEC4_TRICO</name>